<gene>
    <name evidence="2" type="ORF">FNF31_02436</name>
</gene>
<feature type="compositionally biased region" description="Gly residues" evidence="1">
    <location>
        <begin position="289"/>
        <end position="300"/>
    </location>
</feature>
<feature type="region of interest" description="Disordered" evidence="1">
    <location>
        <begin position="630"/>
        <end position="666"/>
    </location>
</feature>
<evidence type="ECO:0008006" key="4">
    <source>
        <dbReference type="Google" id="ProtNLM"/>
    </source>
</evidence>
<dbReference type="PANTHER" id="PTHR22896:SF0">
    <property type="entry name" value="CYCLIN N-TERMINAL DOMAIN-CONTAINING PROTEIN"/>
    <property type="match status" value="1"/>
</dbReference>
<feature type="region of interest" description="Disordered" evidence="1">
    <location>
        <begin position="951"/>
        <end position="1049"/>
    </location>
</feature>
<sequence>MKPAKPSQAVDRAQLRRQRSAQGLRLRAALEFLTNIPLEPHAQRKDERASEAVNVPSRMSGVVVSLQGKPFRHVVARGMLETEQFQRALMADGALKSRIFFACQRAYPVAVLSIRGYERSTEQAERHRPSHSGAVAGRLLLNYEVQHLADVQTYAANGTAPRSATRYFERIVRPGWVRSGYAAEAEAAGQDKGRGQHRDVAGRGRAPLASRSAAGARRGAHARGSSTRSAAPPALPDRRGERAGAEPEGAGRGGGSQGRSGADPARGNGSAGRPTTGGAEEAVKRAGEDGGGGGGGGGGKDAAAFALGALERAVAKDSGRDPVAILGEDHAGGDVPPAGTTAGSDMPGQGLEAAGTRAAGQRMDGPCDSGPHAQAARSHTEPARLDAGRVIEEEEEEEEEAEAEDDDVASAGRGAAESKSACSEGDDIDSDKTNDSVSSGEEAAQLGVKDGRALVANARDLIRLYTPMELGDSLESKPADRRFERSLEALGVRASVLGYLRPEVREEQAQAAFEEHHSWISQDLGLRLIALQRLRALLFRVREDCRLQLVTVAHAWCLLEMLVWRSRINAANMSVAMGACILLSVKFMEPPREPGPLAALLPDGQEDPAAAPTGAGGVAARWLGAGAAAAADGSGDDARAQPGPALGGATPDEEGGAGRRDGATLWRRVSSRISGVARAVSNRSGVRRWATRRRENDARASASRQGEDPATTPAGQSDSQPGSRFGRSRLDTPAGGGSTASLPRAAGRGSATDAAQWEEGERARHVDGEDGESWESPARFPAGLGAAGAAAGASAAAAAGASAGPPGFGREAGRGRRISLGDYMPALPPGNTPLRSARALLAAVEARMGASPADVLAVEMDVFALLGFSLHLPLRILLPQVASMRRADRTRAWDVPAQPPAELLPSGQRFAATRSERRSAFLHTARKKWQDAFEASSVPETAFYAPIADAAGDVSSSSDDEDHGRATGHSQHSRSLGRGGEDDEDDGIEGIDGEDEPEEDEGQARLPEDLRAEILAKRADAMGQQQLPQAATAERFLDPEAEGVPAELA</sequence>
<evidence type="ECO:0000256" key="1">
    <source>
        <dbReference type="SAM" id="MobiDB-lite"/>
    </source>
</evidence>
<dbReference type="InterPro" id="IPR012388">
    <property type="entry name" value="CABLES1/2"/>
</dbReference>
<dbReference type="EMBL" id="VLTM01000018">
    <property type="protein sequence ID" value="KAA0164200.1"/>
    <property type="molecule type" value="Genomic_DNA"/>
</dbReference>
<comment type="caution">
    <text evidence="2">The sequence shown here is derived from an EMBL/GenBank/DDBJ whole genome shotgun (WGS) entry which is preliminary data.</text>
</comment>
<evidence type="ECO:0000313" key="2">
    <source>
        <dbReference type="EMBL" id="KAA0164200.1"/>
    </source>
</evidence>
<feature type="region of interest" description="Disordered" evidence="1">
    <location>
        <begin position="316"/>
        <end position="445"/>
    </location>
</feature>
<feature type="region of interest" description="Disordered" evidence="1">
    <location>
        <begin position="596"/>
        <end position="615"/>
    </location>
</feature>
<feature type="compositionally biased region" description="Basic and acidic residues" evidence="1">
    <location>
        <begin position="189"/>
        <end position="202"/>
    </location>
</feature>
<feature type="compositionally biased region" description="Basic and acidic residues" evidence="1">
    <location>
        <begin position="759"/>
        <end position="768"/>
    </location>
</feature>
<dbReference type="PANTHER" id="PTHR22896">
    <property type="entry name" value="CDK5 AND ABL1 ENZYME SUBSTRATE 1"/>
    <property type="match status" value="1"/>
</dbReference>
<organism evidence="2 3">
    <name type="scientific">Cafeteria roenbergensis</name>
    <name type="common">Marine flagellate</name>
    <dbReference type="NCBI Taxonomy" id="33653"/>
    <lineage>
        <taxon>Eukaryota</taxon>
        <taxon>Sar</taxon>
        <taxon>Stramenopiles</taxon>
        <taxon>Bigyra</taxon>
        <taxon>Opalozoa</taxon>
        <taxon>Bicosoecida</taxon>
        <taxon>Cafeteriaceae</taxon>
        <taxon>Cafeteria</taxon>
    </lineage>
</organism>
<feature type="compositionally biased region" description="Basic and acidic residues" evidence="1">
    <location>
        <begin position="236"/>
        <end position="245"/>
    </location>
</feature>
<feature type="compositionally biased region" description="Basic and acidic residues" evidence="1">
    <location>
        <begin position="378"/>
        <end position="391"/>
    </location>
</feature>
<feature type="compositionally biased region" description="Basic and acidic residues" evidence="1">
    <location>
        <begin position="1002"/>
        <end position="1020"/>
    </location>
</feature>
<proteinExistence type="predicted"/>
<dbReference type="AlphaFoldDB" id="A0A5A8DJM0"/>
<dbReference type="Proteomes" id="UP000325113">
    <property type="component" value="Unassembled WGS sequence"/>
</dbReference>
<feature type="region of interest" description="Disordered" evidence="1">
    <location>
        <begin position="678"/>
        <end position="781"/>
    </location>
</feature>
<protein>
    <recommendedName>
        <fullName evidence="4">Cyclin N-terminal domain-containing protein</fullName>
    </recommendedName>
</protein>
<feature type="compositionally biased region" description="Acidic residues" evidence="1">
    <location>
        <begin position="981"/>
        <end position="1001"/>
    </location>
</feature>
<dbReference type="GO" id="GO:0051726">
    <property type="term" value="P:regulation of cell cycle"/>
    <property type="evidence" value="ECO:0007669"/>
    <property type="project" value="InterPro"/>
</dbReference>
<feature type="compositionally biased region" description="Low complexity" evidence="1">
    <location>
        <begin position="203"/>
        <end position="231"/>
    </location>
</feature>
<feature type="compositionally biased region" description="Acidic residues" evidence="1">
    <location>
        <begin position="392"/>
        <end position="408"/>
    </location>
</feature>
<name>A0A5A8DJM0_CAFRO</name>
<feature type="compositionally biased region" description="Polar residues" evidence="1">
    <location>
        <begin position="713"/>
        <end position="722"/>
    </location>
</feature>
<feature type="region of interest" description="Disordered" evidence="1">
    <location>
        <begin position="187"/>
        <end position="302"/>
    </location>
</feature>
<evidence type="ECO:0000313" key="3">
    <source>
        <dbReference type="Proteomes" id="UP000325113"/>
    </source>
</evidence>
<reference evidence="2 3" key="1">
    <citation type="submission" date="2019-07" db="EMBL/GenBank/DDBJ databases">
        <title>Genomes of Cafeteria roenbergensis.</title>
        <authorList>
            <person name="Fischer M.G."/>
            <person name="Hackl T."/>
            <person name="Roman M."/>
        </authorList>
    </citation>
    <scope>NUCLEOTIDE SEQUENCE [LARGE SCALE GENOMIC DNA]</scope>
    <source>
        <strain evidence="2 3">Cflag</strain>
    </source>
</reference>
<accession>A0A5A8DJM0</accession>